<name>A0ABN3LL21_9ACTN</name>
<dbReference type="PANTHER" id="PTHR48106">
    <property type="entry name" value="QUINONE OXIDOREDUCTASE PIG3-RELATED"/>
    <property type="match status" value="1"/>
</dbReference>
<evidence type="ECO:0000256" key="3">
    <source>
        <dbReference type="SAM" id="MobiDB-lite"/>
    </source>
</evidence>
<dbReference type="InterPro" id="IPR013154">
    <property type="entry name" value="ADH-like_N"/>
</dbReference>
<protein>
    <recommendedName>
        <fullName evidence="4">Alcohol dehydrogenase-like N-terminal domain-containing protein</fullName>
    </recommendedName>
</protein>
<proteinExistence type="predicted"/>
<keyword evidence="6" id="KW-1185">Reference proteome</keyword>
<dbReference type="Pfam" id="PF08240">
    <property type="entry name" value="ADH_N"/>
    <property type="match status" value="1"/>
</dbReference>
<sequence>MRVTAFGGPEVLVAGEAPDPVAGPGQVVVEVGFVPVVFVETQLRQGRSPGPPLPTPPYVPGGGVAGTVVAVGEGVDPERIGARVVTRVLGGRLRAARHGPGRRAGPGAGRSRARRGGGPAQRRRHRAGPLRGGPGAAGGPPTEAAPGEAERRGVEFLGLEQLQGFDEETSRRWAGRALAEAAAGRLRPVVGQVFPLERAADAHAAMDDRDTVGRTLLSVSH</sequence>
<keyword evidence="1" id="KW-0521">NADP</keyword>
<organism evidence="5 6">
    <name type="scientific">Streptomyces thermolineatus</name>
    <dbReference type="NCBI Taxonomy" id="44033"/>
    <lineage>
        <taxon>Bacteria</taxon>
        <taxon>Bacillati</taxon>
        <taxon>Actinomycetota</taxon>
        <taxon>Actinomycetes</taxon>
        <taxon>Kitasatosporales</taxon>
        <taxon>Streptomycetaceae</taxon>
        <taxon>Streptomyces</taxon>
    </lineage>
</organism>
<feature type="domain" description="Alcohol dehydrogenase-like N-terminal" evidence="4">
    <location>
        <begin position="23"/>
        <end position="92"/>
    </location>
</feature>
<evidence type="ECO:0000256" key="2">
    <source>
        <dbReference type="ARBA" id="ARBA00023002"/>
    </source>
</evidence>
<dbReference type="Pfam" id="PF13602">
    <property type="entry name" value="ADH_zinc_N_2"/>
    <property type="match status" value="1"/>
</dbReference>
<gene>
    <name evidence="5" type="ORF">GCM10010406_23060</name>
</gene>
<feature type="region of interest" description="Disordered" evidence="3">
    <location>
        <begin position="93"/>
        <end position="149"/>
    </location>
</feature>
<dbReference type="EMBL" id="BAAATA010000010">
    <property type="protein sequence ID" value="GAA2486276.1"/>
    <property type="molecule type" value="Genomic_DNA"/>
</dbReference>
<dbReference type="PANTHER" id="PTHR48106:SF13">
    <property type="entry name" value="QUINONE OXIDOREDUCTASE-RELATED"/>
    <property type="match status" value="1"/>
</dbReference>
<accession>A0ABN3LL21</accession>
<evidence type="ECO:0000313" key="6">
    <source>
        <dbReference type="Proteomes" id="UP001501358"/>
    </source>
</evidence>
<comment type="caution">
    <text evidence="5">The sequence shown here is derived from an EMBL/GenBank/DDBJ whole genome shotgun (WGS) entry which is preliminary data.</text>
</comment>
<dbReference type="InterPro" id="IPR011032">
    <property type="entry name" value="GroES-like_sf"/>
</dbReference>
<dbReference type="Proteomes" id="UP001501358">
    <property type="component" value="Unassembled WGS sequence"/>
</dbReference>
<evidence type="ECO:0000256" key="1">
    <source>
        <dbReference type="ARBA" id="ARBA00022857"/>
    </source>
</evidence>
<evidence type="ECO:0000259" key="4">
    <source>
        <dbReference type="Pfam" id="PF08240"/>
    </source>
</evidence>
<dbReference type="Gene3D" id="3.90.180.10">
    <property type="entry name" value="Medium-chain alcohol dehydrogenases, catalytic domain"/>
    <property type="match status" value="2"/>
</dbReference>
<feature type="compositionally biased region" description="Basic residues" evidence="3">
    <location>
        <begin position="111"/>
        <end position="128"/>
    </location>
</feature>
<dbReference type="Gene3D" id="3.40.50.720">
    <property type="entry name" value="NAD(P)-binding Rossmann-like Domain"/>
    <property type="match status" value="1"/>
</dbReference>
<keyword evidence="2" id="KW-0560">Oxidoreductase</keyword>
<evidence type="ECO:0000313" key="5">
    <source>
        <dbReference type="EMBL" id="GAA2486276.1"/>
    </source>
</evidence>
<reference evidence="5 6" key="1">
    <citation type="journal article" date="2019" name="Int. J. Syst. Evol. Microbiol.">
        <title>The Global Catalogue of Microorganisms (GCM) 10K type strain sequencing project: providing services to taxonomists for standard genome sequencing and annotation.</title>
        <authorList>
            <consortium name="The Broad Institute Genomics Platform"/>
            <consortium name="The Broad Institute Genome Sequencing Center for Infectious Disease"/>
            <person name="Wu L."/>
            <person name="Ma J."/>
        </authorList>
    </citation>
    <scope>NUCLEOTIDE SEQUENCE [LARGE SCALE GENOMIC DNA]</scope>
    <source>
        <strain evidence="5 6">JCM 6307</strain>
    </source>
</reference>
<dbReference type="SUPFAM" id="SSF50129">
    <property type="entry name" value="GroES-like"/>
    <property type="match status" value="1"/>
</dbReference>